<dbReference type="InterPro" id="IPR011701">
    <property type="entry name" value="MFS"/>
</dbReference>
<feature type="domain" description="Major facilitator superfamily (MFS) profile" evidence="5">
    <location>
        <begin position="179"/>
        <end position="399"/>
    </location>
</feature>
<feature type="transmembrane region" description="Helical" evidence="4">
    <location>
        <begin position="309"/>
        <end position="330"/>
    </location>
</feature>
<feature type="transmembrane region" description="Helical" evidence="4">
    <location>
        <begin position="181"/>
        <end position="199"/>
    </location>
</feature>
<dbReference type="Pfam" id="PF07690">
    <property type="entry name" value="MFS_1"/>
    <property type="match status" value="2"/>
</dbReference>
<reference evidence="6 7" key="1">
    <citation type="submission" date="2019-10" db="EMBL/GenBank/DDBJ databases">
        <title>New genus of Silvanigrellaceae.</title>
        <authorList>
            <person name="Pitt A."/>
            <person name="Hahn M.W."/>
        </authorList>
    </citation>
    <scope>NUCLEOTIDE SEQUENCE [LARGE SCALE GENOMIC DNA]</scope>
    <source>
        <strain evidence="6 7">33A1-SZDP</strain>
    </source>
</reference>
<protein>
    <submittedName>
        <fullName evidence="6">MFS transporter</fullName>
    </submittedName>
</protein>
<feature type="transmembrane region" description="Helical" evidence="4">
    <location>
        <begin position="86"/>
        <end position="111"/>
    </location>
</feature>
<evidence type="ECO:0000259" key="5">
    <source>
        <dbReference type="PROSITE" id="PS50850"/>
    </source>
</evidence>
<proteinExistence type="predicted"/>
<dbReference type="SUPFAM" id="SSF103473">
    <property type="entry name" value="MFS general substrate transporter"/>
    <property type="match status" value="1"/>
</dbReference>
<feature type="transmembrane region" description="Helical" evidence="4">
    <location>
        <begin position="284"/>
        <end position="303"/>
    </location>
</feature>
<evidence type="ECO:0000313" key="6">
    <source>
        <dbReference type="EMBL" id="KAB8033630.1"/>
    </source>
</evidence>
<evidence type="ECO:0000256" key="2">
    <source>
        <dbReference type="ARBA" id="ARBA00022989"/>
    </source>
</evidence>
<feature type="transmembrane region" description="Helical" evidence="4">
    <location>
        <begin position="254"/>
        <end position="272"/>
    </location>
</feature>
<evidence type="ECO:0000256" key="4">
    <source>
        <dbReference type="SAM" id="Phobius"/>
    </source>
</evidence>
<dbReference type="Proteomes" id="UP000442694">
    <property type="component" value="Unassembled WGS sequence"/>
</dbReference>
<keyword evidence="3 4" id="KW-0472">Membrane</keyword>
<feature type="transmembrane region" description="Helical" evidence="4">
    <location>
        <begin position="342"/>
        <end position="365"/>
    </location>
</feature>
<accession>A0A833JFB8</accession>
<dbReference type="PANTHER" id="PTHR23518">
    <property type="entry name" value="C-METHYLTRANSFERASE"/>
    <property type="match status" value="1"/>
</dbReference>
<feature type="transmembrane region" description="Helical" evidence="4">
    <location>
        <begin position="220"/>
        <end position="242"/>
    </location>
</feature>
<name>A0A833JFB8_9BACT</name>
<dbReference type="AlphaFoldDB" id="A0A833JFB8"/>
<evidence type="ECO:0000256" key="1">
    <source>
        <dbReference type="ARBA" id="ARBA00022692"/>
    </source>
</evidence>
<organism evidence="6 7">
    <name type="scientific">Fluviispira multicolorata</name>
    <dbReference type="NCBI Taxonomy" id="2654512"/>
    <lineage>
        <taxon>Bacteria</taxon>
        <taxon>Pseudomonadati</taxon>
        <taxon>Bdellovibrionota</taxon>
        <taxon>Oligoflexia</taxon>
        <taxon>Silvanigrellales</taxon>
        <taxon>Silvanigrellaceae</taxon>
        <taxon>Fluviispira</taxon>
    </lineage>
</organism>
<dbReference type="PROSITE" id="PS50850">
    <property type="entry name" value="MFS"/>
    <property type="match status" value="1"/>
</dbReference>
<feature type="transmembrane region" description="Helical" evidence="4">
    <location>
        <begin position="371"/>
        <end position="391"/>
    </location>
</feature>
<dbReference type="InterPro" id="IPR036259">
    <property type="entry name" value="MFS_trans_sf"/>
</dbReference>
<keyword evidence="2 4" id="KW-1133">Transmembrane helix</keyword>
<dbReference type="CDD" id="cd17370">
    <property type="entry name" value="MFS_MJ1317_like"/>
    <property type="match status" value="1"/>
</dbReference>
<sequence length="399" mass="43937">MENKKQIQANIKETSTATKLGWVSFFNDCSSEAISRTLPLLLTASLGMSPLFVGIIEGVAETLGIFLKGFSGWLSDKMTSRKPLVIIGYVSSFFSRLALLVIYLPIFFALARILDRIGKGLRTAPRDAMIADAAAISKSAGHVFGITRFLDTLGAVTGLCVVLICGVGSSQFDLDTFKNIVYISIPFAIISLCLLIFWVKNVPRVIKSKSYISFSIPKEIRTYLAIVFVFTLANSSDAFLILKAKEIGFSFQQILIIFIFFNLIAALLTIPIGKLSDKFGRIRFLAIGWFIYGLSYVCIGLSLSKDLFIISILLYGMFYGFTEGIEKALLSDLLPAEKRGTGFGALQLILGLAALPASFLMGFLMTKYGSPIAFIVSASFAFTGMIMLIIWRFKKRLIF</sequence>
<keyword evidence="7" id="KW-1185">Reference proteome</keyword>
<feature type="transmembrane region" description="Helical" evidence="4">
    <location>
        <begin position="149"/>
        <end position="169"/>
    </location>
</feature>
<dbReference type="Gene3D" id="1.20.1250.20">
    <property type="entry name" value="MFS general substrate transporter like domains"/>
    <property type="match status" value="2"/>
</dbReference>
<feature type="transmembrane region" description="Helical" evidence="4">
    <location>
        <begin position="40"/>
        <end position="66"/>
    </location>
</feature>
<gene>
    <name evidence="6" type="ORF">GCL57_02675</name>
</gene>
<dbReference type="InterPro" id="IPR020846">
    <property type="entry name" value="MFS_dom"/>
</dbReference>
<keyword evidence="1 4" id="KW-0812">Transmembrane</keyword>
<dbReference type="RefSeq" id="WP_152211716.1">
    <property type="nucleotide sequence ID" value="NZ_WFLN01000004.1"/>
</dbReference>
<evidence type="ECO:0000313" key="7">
    <source>
        <dbReference type="Proteomes" id="UP000442694"/>
    </source>
</evidence>
<comment type="caution">
    <text evidence="6">The sequence shown here is derived from an EMBL/GenBank/DDBJ whole genome shotgun (WGS) entry which is preliminary data.</text>
</comment>
<dbReference type="EMBL" id="WFLN01000004">
    <property type="protein sequence ID" value="KAB8033630.1"/>
    <property type="molecule type" value="Genomic_DNA"/>
</dbReference>
<dbReference type="GO" id="GO:0022857">
    <property type="term" value="F:transmembrane transporter activity"/>
    <property type="evidence" value="ECO:0007669"/>
    <property type="project" value="InterPro"/>
</dbReference>
<evidence type="ECO:0000256" key="3">
    <source>
        <dbReference type="ARBA" id="ARBA00023136"/>
    </source>
</evidence>
<dbReference type="PANTHER" id="PTHR23518:SF2">
    <property type="entry name" value="MAJOR FACILITATOR SUPERFAMILY TRANSPORTER"/>
    <property type="match status" value="1"/>
</dbReference>